<dbReference type="Pfam" id="PF00069">
    <property type="entry name" value="Pkinase"/>
    <property type="match status" value="1"/>
</dbReference>
<dbReference type="EMBL" id="MN740329">
    <property type="protein sequence ID" value="QHU00825.1"/>
    <property type="molecule type" value="Genomic_DNA"/>
</dbReference>
<dbReference type="PROSITE" id="PS50011">
    <property type="entry name" value="PROTEIN_KINASE_DOM"/>
    <property type="match status" value="1"/>
</dbReference>
<keyword evidence="1" id="KW-0472">Membrane</keyword>
<protein>
    <recommendedName>
        <fullName evidence="2">Protein kinase domain-containing protein</fullName>
    </recommendedName>
</protein>
<dbReference type="GO" id="GO:0044773">
    <property type="term" value="P:mitotic DNA damage checkpoint signaling"/>
    <property type="evidence" value="ECO:0007669"/>
    <property type="project" value="TreeGrafter"/>
</dbReference>
<keyword evidence="1" id="KW-0812">Transmembrane</keyword>
<dbReference type="GO" id="GO:0005737">
    <property type="term" value="C:cytoplasm"/>
    <property type="evidence" value="ECO:0007669"/>
    <property type="project" value="TreeGrafter"/>
</dbReference>
<evidence type="ECO:0000259" key="2">
    <source>
        <dbReference type="PROSITE" id="PS50011"/>
    </source>
</evidence>
<dbReference type="SUPFAM" id="SSF56112">
    <property type="entry name" value="Protein kinase-like (PK-like)"/>
    <property type="match status" value="1"/>
</dbReference>
<dbReference type="InterPro" id="IPR000719">
    <property type="entry name" value="Prot_kinase_dom"/>
</dbReference>
<dbReference type="GO" id="GO:0005634">
    <property type="term" value="C:nucleus"/>
    <property type="evidence" value="ECO:0007669"/>
    <property type="project" value="TreeGrafter"/>
</dbReference>
<dbReference type="Gene3D" id="1.10.510.10">
    <property type="entry name" value="Transferase(Phosphotransferase) domain 1"/>
    <property type="match status" value="1"/>
</dbReference>
<dbReference type="PROSITE" id="PS00108">
    <property type="entry name" value="PROTEIN_KINASE_ST"/>
    <property type="match status" value="1"/>
</dbReference>
<reference evidence="3" key="1">
    <citation type="journal article" date="2020" name="Nature">
        <title>Giant virus diversity and host interactions through global metagenomics.</title>
        <authorList>
            <person name="Schulz F."/>
            <person name="Roux S."/>
            <person name="Paez-Espino D."/>
            <person name="Jungbluth S."/>
            <person name="Walsh D.A."/>
            <person name="Denef V.J."/>
            <person name="McMahon K.D."/>
            <person name="Konstantinidis K.T."/>
            <person name="Eloe-Fadrosh E.A."/>
            <person name="Kyrpides N.C."/>
            <person name="Woyke T."/>
        </authorList>
    </citation>
    <scope>NUCLEOTIDE SEQUENCE</scope>
    <source>
        <strain evidence="3">GVMAG-M-3300025860-20</strain>
    </source>
</reference>
<feature type="transmembrane region" description="Helical" evidence="1">
    <location>
        <begin position="211"/>
        <end position="231"/>
    </location>
</feature>
<feature type="domain" description="Protein kinase" evidence="2">
    <location>
        <begin position="42"/>
        <end position="291"/>
    </location>
</feature>
<keyword evidence="1" id="KW-1133">Transmembrane helix</keyword>
<organism evidence="3">
    <name type="scientific">viral metagenome</name>
    <dbReference type="NCBI Taxonomy" id="1070528"/>
    <lineage>
        <taxon>unclassified sequences</taxon>
        <taxon>metagenomes</taxon>
        <taxon>organismal metagenomes</taxon>
    </lineage>
</organism>
<dbReference type="InterPro" id="IPR011009">
    <property type="entry name" value="Kinase-like_dom_sf"/>
</dbReference>
<name>A0A6C0J548_9ZZZZ</name>
<evidence type="ECO:0000256" key="1">
    <source>
        <dbReference type="SAM" id="Phobius"/>
    </source>
</evidence>
<dbReference type="InterPro" id="IPR008271">
    <property type="entry name" value="Ser/Thr_kinase_AS"/>
</dbReference>
<accession>A0A6C0J548</accession>
<dbReference type="GO" id="GO:0005524">
    <property type="term" value="F:ATP binding"/>
    <property type="evidence" value="ECO:0007669"/>
    <property type="project" value="InterPro"/>
</dbReference>
<dbReference type="GO" id="GO:0004674">
    <property type="term" value="F:protein serine/threonine kinase activity"/>
    <property type="evidence" value="ECO:0007669"/>
    <property type="project" value="TreeGrafter"/>
</dbReference>
<sequence>MKIQSYENVFNLKQNHIHNYDFFKHIGVNKNKITYKGNCVQCTPIRELNKGTFGSVNLLLVHTQDGNFELVSKTSHKTILEEVSIIEKYPLLLNSNGIIPMIIKNNETILMPYANGDILNLYGNLSFEQAIDIAYRIGTYLNCFINLGLHYYDIKPANILYFINENNHIDIKIGDIGAVMPTERDGFYLSTYPPPEYYDGRCKVLTYDSSYYIWSLLNIILILLFDCNMPIWNDDKDEYDKDFKRLLEQSISYLKSLTPKSQVLIDMLQTCYITGPDNHPVQTLPPLSEFLKILKNI</sequence>
<dbReference type="PANTHER" id="PTHR44167">
    <property type="entry name" value="OVARIAN-SPECIFIC SERINE/THREONINE-PROTEIN KINASE LOK-RELATED"/>
    <property type="match status" value="1"/>
</dbReference>
<evidence type="ECO:0000313" key="3">
    <source>
        <dbReference type="EMBL" id="QHU00825.1"/>
    </source>
</evidence>
<proteinExistence type="predicted"/>
<dbReference type="SMART" id="SM00220">
    <property type="entry name" value="S_TKc"/>
    <property type="match status" value="1"/>
</dbReference>
<dbReference type="PANTHER" id="PTHR44167:SF24">
    <property type="entry name" value="SERINE_THREONINE-PROTEIN KINASE CHK2"/>
    <property type="match status" value="1"/>
</dbReference>
<dbReference type="AlphaFoldDB" id="A0A6C0J548"/>